<dbReference type="Proteomes" id="UP000438429">
    <property type="component" value="Unassembled WGS sequence"/>
</dbReference>
<dbReference type="EMBL" id="VEVO01000005">
    <property type="protein sequence ID" value="KAF0042419.1"/>
    <property type="molecule type" value="Genomic_DNA"/>
</dbReference>
<accession>A0A6A4TC21</accession>
<feature type="region of interest" description="Disordered" evidence="1">
    <location>
        <begin position="1"/>
        <end position="33"/>
    </location>
</feature>
<feature type="region of interest" description="Disordered" evidence="1">
    <location>
        <begin position="67"/>
        <end position="88"/>
    </location>
</feature>
<protein>
    <submittedName>
        <fullName evidence="2">Uncharacterized protein</fullName>
    </submittedName>
</protein>
<comment type="caution">
    <text evidence="2">The sequence shown here is derived from an EMBL/GenBank/DDBJ whole genome shotgun (WGS) entry which is preliminary data.</text>
</comment>
<evidence type="ECO:0000313" key="3">
    <source>
        <dbReference type="Proteomes" id="UP000438429"/>
    </source>
</evidence>
<dbReference type="AlphaFoldDB" id="A0A6A4TC21"/>
<organism evidence="2 3">
    <name type="scientific">Scophthalmus maximus</name>
    <name type="common">Turbot</name>
    <name type="synonym">Psetta maxima</name>
    <dbReference type="NCBI Taxonomy" id="52904"/>
    <lineage>
        <taxon>Eukaryota</taxon>
        <taxon>Metazoa</taxon>
        <taxon>Chordata</taxon>
        <taxon>Craniata</taxon>
        <taxon>Vertebrata</taxon>
        <taxon>Euteleostomi</taxon>
        <taxon>Actinopterygii</taxon>
        <taxon>Neopterygii</taxon>
        <taxon>Teleostei</taxon>
        <taxon>Neoteleostei</taxon>
        <taxon>Acanthomorphata</taxon>
        <taxon>Carangaria</taxon>
        <taxon>Pleuronectiformes</taxon>
        <taxon>Pleuronectoidei</taxon>
        <taxon>Scophthalmidae</taxon>
        <taxon>Scophthalmus</taxon>
    </lineage>
</organism>
<reference evidence="2 3" key="1">
    <citation type="submission" date="2019-06" db="EMBL/GenBank/DDBJ databases">
        <title>Draft genomes of female and male turbot (Scophthalmus maximus).</title>
        <authorList>
            <person name="Xu H."/>
            <person name="Xu X.-W."/>
            <person name="Shao C."/>
            <person name="Chen S."/>
        </authorList>
    </citation>
    <scope>NUCLEOTIDE SEQUENCE [LARGE SCALE GENOMIC DNA]</scope>
    <source>
        <strain evidence="2">Ysfricsl-2016a</strain>
        <tissue evidence="2">Blood</tissue>
    </source>
</reference>
<gene>
    <name evidence="2" type="ORF">F2P81_005951</name>
</gene>
<evidence type="ECO:0000256" key="1">
    <source>
        <dbReference type="SAM" id="MobiDB-lite"/>
    </source>
</evidence>
<evidence type="ECO:0000313" key="2">
    <source>
        <dbReference type="EMBL" id="KAF0042419.1"/>
    </source>
</evidence>
<feature type="compositionally biased region" description="Basic and acidic residues" evidence="1">
    <location>
        <begin position="1"/>
        <end position="25"/>
    </location>
</feature>
<name>A0A6A4TC21_SCOMX</name>
<proteinExistence type="predicted"/>
<sequence length="139" mass="15624">MATTARKKESGNTDERLQTTGREEDVSGETHLPRYHRIWIQHGRKRDKINCPRLVSPAPQCLDKLQQQGAGDSAEMKRDETGCGVNANSRNPSYLDHFKFQGHFQLEYMYPTMLGCSRGEKSDIMAVKVTGHSAVTVDS</sequence>